<dbReference type="RefSeq" id="WP_136349739.1">
    <property type="nucleotide sequence ID" value="NZ_SSOC01000007.1"/>
</dbReference>
<evidence type="ECO:0000256" key="6">
    <source>
        <dbReference type="PIRSR" id="PIRSR000027-1"/>
    </source>
</evidence>
<dbReference type="InterPro" id="IPR012127">
    <property type="entry name" value="Cyt_c_prime"/>
</dbReference>
<dbReference type="Gene3D" id="1.20.120.10">
    <property type="entry name" value="Cytochrome c/b562"/>
    <property type="match status" value="1"/>
</dbReference>
<name>A0A4V6RX53_9RHOO</name>
<comment type="caution">
    <text evidence="8">The sequence shown here is derived from an EMBL/GenBank/DDBJ whole genome shotgun (WGS) entry which is preliminary data.</text>
</comment>
<keyword evidence="5 6" id="KW-0408">Iron</keyword>
<dbReference type="Pfam" id="PF01322">
    <property type="entry name" value="Cytochrom_C_2"/>
    <property type="match status" value="1"/>
</dbReference>
<protein>
    <submittedName>
        <fullName evidence="8">Cytochrome c</fullName>
    </submittedName>
</protein>
<gene>
    <name evidence="8" type="ORF">E6C76_18515</name>
</gene>
<dbReference type="InterPro" id="IPR002321">
    <property type="entry name" value="Cyt_c_II"/>
</dbReference>
<evidence type="ECO:0000256" key="4">
    <source>
        <dbReference type="ARBA" id="ARBA00022982"/>
    </source>
</evidence>
<keyword evidence="2 7" id="KW-0349">Heme</keyword>
<feature type="binding site" description="axial binding residue" evidence="6">
    <location>
        <position position="148"/>
    </location>
    <ligand>
        <name>heme c</name>
        <dbReference type="ChEBI" id="CHEBI:61717"/>
    </ligand>
    <ligandPart>
        <name>Fe</name>
        <dbReference type="ChEBI" id="CHEBI:18248"/>
    </ligandPart>
</feature>
<dbReference type="EMBL" id="SSOC01000007">
    <property type="protein sequence ID" value="THF62317.1"/>
    <property type="molecule type" value="Genomic_DNA"/>
</dbReference>
<dbReference type="GO" id="GO:0020037">
    <property type="term" value="F:heme binding"/>
    <property type="evidence" value="ECO:0007669"/>
    <property type="project" value="InterPro"/>
</dbReference>
<accession>A0A4V6RX53</accession>
<dbReference type="AlphaFoldDB" id="A0A4V6RX53"/>
<dbReference type="PROSITE" id="PS51257">
    <property type="entry name" value="PROKAR_LIPOPROTEIN"/>
    <property type="match status" value="1"/>
</dbReference>
<feature type="binding site" description="covalent" evidence="7">
    <location>
        <position position="147"/>
    </location>
    <ligand>
        <name>heme c</name>
        <dbReference type="ChEBI" id="CHEBI:61717"/>
    </ligand>
</feature>
<keyword evidence="1" id="KW-0813">Transport</keyword>
<evidence type="ECO:0000313" key="8">
    <source>
        <dbReference type="EMBL" id="THF62317.1"/>
    </source>
</evidence>
<dbReference type="InterPro" id="IPR010980">
    <property type="entry name" value="Cyt_c/b562"/>
</dbReference>
<reference evidence="8 9" key="1">
    <citation type="submission" date="2019-04" db="EMBL/GenBank/DDBJ databases">
        <title>Azoarcus nasutitermitis sp. nov. isolated from termite nest.</title>
        <authorList>
            <person name="Lin S.-Y."/>
            <person name="Hameed A."/>
            <person name="Hsu Y.-H."/>
            <person name="Young C.-C."/>
        </authorList>
    </citation>
    <scope>NUCLEOTIDE SEQUENCE [LARGE SCALE GENOMIC DNA]</scope>
    <source>
        <strain evidence="8 9">CC-YHH838</strain>
    </source>
</reference>
<evidence type="ECO:0000256" key="3">
    <source>
        <dbReference type="ARBA" id="ARBA00022723"/>
    </source>
</evidence>
<comment type="PTM">
    <text evidence="7">Binds 1 heme group per subunit.</text>
</comment>
<proteinExistence type="predicted"/>
<feature type="binding site" description="covalent" evidence="7">
    <location>
        <position position="144"/>
    </location>
    <ligand>
        <name>heme c</name>
        <dbReference type="ChEBI" id="CHEBI:61717"/>
    </ligand>
</feature>
<evidence type="ECO:0000313" key="9">
    <source>
        <dbReference type="Proteomes" id="UP000308430"/>
    </source>
</evidence>
<dbReference type="PIRSF" id="PIRSF000027">
    <property type="entry name" value="Cytc_c_prime"/>
    <property type="match status" value="1"/>
</dbReference>
<dbReference type="Proteomes" id="UP000308430">
    <property type="component" value="Unassembled WGS sequence"/>
</dbReference>
<dbReference type="PROSITE" id="PS51009">
    <property type="entry name" value="CYTCII"/>
    <property type="match status" value="1"/>
</dbReference>
<dbReference type="GO" id="GO:0009055">
    <property type="term" value="F:electron transfer activity"/>
    <property type="evidence" value="ECO:0007669"/>
    <property type="project" value="InterPro"/>
</dbReference>
<dbReference type="GO" id="GO:0022900">
    <property type="term" value="P:electron transport chain"/>
    <property type="evidence" value="ECO:0007669"/>
    <property type="project" value="InterPro"/>
</dbReference>
<keyword evidence="3 6" id="KW-0479">Metal-binding</keyword>
<evidence type="ECO:0000256" key="1">
    <source>
        <dbReference type="ARBA" id="ARBA00022448"/>
    </source>
</evidence>
<evidence type="ECO:0000256" key="2">
    <source>
        <dbReference type="ARBA" id="ARBA00022617"/>
    </source>
</evidence>
<keyword evidence="9" id="KW-1185">Reference proteome</keyword>
<dbReference type="GO" id="GO:0042597">
    <property type="term" value="C:periplasmic space"/>
    <property type="evidence" value="ECO:0007669"/>
    <property type="project" value="InterPro"/>
</dbReference>
<dbReference type="SUPFAM" id="SSF47175">
    <property type="entry name" value="Cytochromes"/>
    <property type="match status" value="1"/>
</dbReference>
<dbReference type="OrthoDB" id="5520910at2"/>
<evidence type="ECO:0000256" key="5">
    <source>
        <dbReference type="ARBA" id="ARBA00023004"/>
    </source>
</evidence>
<evidence type="ECO:0000256" key="7">
    <source>
        <dbReference type="PIRSR" id="PIRSR000027-2"/>
    </source>
</evidence>
<keyword evidence="4" id="KW-0249">Electron transport</keyword>
<sequence>MPRPRTLPHRLLPPALLATLLAACGPVEDTRPGQPVKHRQEAFKEILRDFEPMGVMLREGDYRAEAFAPHAERLLALSERPWGYFGPDTDYPPSRSKGIVWSRPDDFERERQRFLLAVERLAEAAAAHDEARARETYQAVYDSCRDCHREFRK</sequence>
<organism evidence="8 9">
    <name type="scientific">Pseudothauera nasutitermitis</name>
    <dbReference type="NCBI Taxonomy" id="2565930"/>
    <lineage>
        <taxon>Bacteria</taxon>
        <taxon>Pseudomonadati</taxon>
        <taxon>Pseudomonadota</taxon>
        <taxon>Betaproteobacteria</taxon>
        <taxon>Rhodocyclales</taxon>
        <taxon>Zoogloeaceae</taxon>
        <taxon>Pseudothauera</taxon>
    </lineage>
</organism>
<dbReference type="GO" id="GO:0005506">
    <property type="term" value="F:iron ion binding"/>
    <property type="evidence" value="ECO:0007669"/>
    <property type="project" value="InterPro"/>
</dbReference>